<dbReference type="Proteomes" id="UP000826656">
    <property type="component" value="Unassembled WGS sequence"/>
</dbReference>
<protein>
    <submittedName>
        <fullName evidence="1">Uncharacterized protein</fullName>
    </submittedName>
</protein>
<reference evidence="1 2" key="1">
    <citation type="journal article" date="2021" name="bioRxiv">
        <title>Chromosome-scale and haplotype-resolved genome assembly of a tetraploid potato cultivar.</title>
        <authorList>
            <person name="Sun H."/>
            <person name="Jiao W.-B."/>
            <person name="Krause K."/>
            <person name="Campoy J.A."/>
            <person name="Goel M."/>
            <person name="Folz-Donahue K."/>
            <person name="Kukat C."/>
            <person name="Huettel B."/>
            <person name="Schneeberger K."/>
        </authorList>
    </citation>
    <scope>NUCLEOTIDE SEQUENCE [LARGE SCALE GENOMIC DNA]</scope>
    <source>
        <strain evidence="1">SolTubOtavaFocal</strain>
        <tissue evidence="1">Leaves</tissue>
    </source>
</reference>
<organism evidence="1 2">
    <name type="scientific">Solanum tuberosum</name>
    <name type="common">Potato</name>
    <dbReference type="NCBI Taxonomy" id="4113"/>
    <lineage>
        <taxon>Eukaryota</taxon>
        <taxon>Viridiplantae</taxon>
        <taxon>Streptophyta</taxon>
        <taxon>Embryophyta</taxon>
        <taxon>Tracheophyta</taxon>
        <taxon>Spermatophyta</taxon>
        <taxon>Magnoliopsida</taxon>
        <taxon>eudicotyledons</taxon>
        <taxon>Gunneridae</taxon>
        <taxon>Pentapetalae</taxon>
        <taxon>asterids</taxon>
        <taxon>lamiids</taxon>
        <taxon>Solanales</taxon>
        <taxon>Solanaceae</taxon>
        <taxon>Solanoideae</taxon>
        <taxon>Solaneae</taxon>
        <taxon>Solanum</taxon>
    </lineage>
</organism>
<gene>
    <name evidence="1" type="ORF">KY290_014388</name>
</gene>
<sequence length="59" mass="6689">MQKRSERLTEAATIWRCPWTVIRSISPSSYASICRVLTMRERIGREGADLTDLCVSVTS</sequence>
<name>A0ABQ7VPH2_SOLTU</name>
<dbReference type="EMBL" id="JAIVGD010000011">
    <property type="protein sequence ID" value="KAH0770407.1"/>
    <property type="molecule type" value="Genomic_DNA"/>
</dbReference>
<keyword evidence="2" id="KW-1185">Reference proteome</keyword>
<accession>A0ABQ7VPH2</accession>
<evidence type="ECO:0000313" key="2">
    <source>
        <dbReference type="Proteomes" id="UP000826656"/>
    </source>
</evidence>
<evidence type="ECO:0000313" key="1">
    <source>
        <dbReference type="EMBL" id="KAH0770407.1"/>
    </source>
</evidence>
<proteinExistence type="predicted"/>
<comment type="caution">
    <text evidence="1">The sequence shown here is derived from an EMBL/GenBank/DDBJ whole genome shotgun (WGS) entry which is preliminary data.</text>
</comment>